<evidence type="ECO:0008006" key="3">
    <source>
        <dbReference type="Google" id="ProtNLM"/>
    </source>
</evidence>
<dbReference type="EMBL" id="CP025746">
    <property type="protein sequence ID" value="QAA31176.1"/>
    <property type="molecule type" value="Genomic_DNA"/>
</dbReference>
<name>A0A3R5QS33_9CLOT</name>
<evidence type="ECO:0000313" key="1">
    <source>
        <dbReference type="EMBL" id="QAA31176.1"/>
    </source>
</evidence>
<dbReference type="RefSeq" id="WP_128211899.1">
    <property type="nucleotide sequence ID" value="NZ_CP025746.1"/>
</dbReference>
<dbReference type="Proteomes" id="UP000286268">
    <property type="component" value="Chromosome"/>
</dbReference>
<protein>
    <recommendedName>
        <fullName evidence="3">DUF2441 domain-containing protein</fullName>
    </recommendedName>
</protein>
<accession>A0A3R5QS33</accession>
<dbReference type="OrthoDB" id="401715at186801"/>
<proteinExistence type="predicted"/>
<gene>
    <name evidence="1" type="ORF">C1I91_05575</name>
</gene>
<sequence length="189" mass="22065">MKFYHMARKGYLSQGQVIQSRHIDNIQCMDEYTSSMLQDYFNNTFTNGVCVHGEHYFAVGGGYTYIYPITELLLEKGRQAIDKNLPSRVNAIFSLDNIDRFNQLCSLMKVNLEDYDIWEVESENSFRGDMFLIDTIQGLVISNQSILIASMLIDYYWKGEPLQKFLKSDEPFWEYLLQPPVKVIKKVNL</sequence>
<dbReference type="KEGG" id="cmah:C1I91_05575"/>
<organism evidence="1 2">
    <name type="scientific">Clostridium manihotivorum</name>
    <dbReference type="NCBI Taxonomy" id="2320868"/>
    <lineage>
        <taxon>Bacteria</taxon>
        <taxon>Bacillati</taxon>
        <taxon>Bacillota</taxon>
        <taxon>Clostridia</taxon>
        <taxon>Eubacteriales</taxon>
        <taxon>Clostridiaceae</taxon>
        <taxon>Clostridium</taxon>
    </lineage>
</organism>
<evidence type="ECO:0000313" key="2">
    <source>
        <dbReference type="Proteomes" id="UP000286268"/>
    </source>
</evidence>
<dbReference type="SUPFAM" id="SSF56399">
    <property type="entry name" value="ADP-ribosylation"/>
    <property type="match status" value="1"/>
</dbReference>
<dbReference type="AlphaFoldDB" id="A0A3R5QS33"/>
<reference evidence="1 2" key="1">
    <citation type="submission" date="2018-01" db="EMBL/GenBank/DDBJ databases">
        <title>Genome Sequencing and Assembly of Anaerobacter polyendosporus strain CT4.</title>
        <authorList>
            <person name="Tachaapaikoon C."/>
            <person name="Sutheeworapong S."/>
            <person name="Jenjaroenpun P."/>
            <person name="Wongsurawat T."/>
            <person name="Nookeaw I."/>
            <person name="Cheawchanlertfa P."/>
            <person name="Kosugi A."/>
            <person name="Cheevadhanarak S."/>
            <person name="Ratanakhanokchai K."/>
        </authorList>
    </citation>
    <scope>NUCLEOTIDE SEQUENCE [LARGE SCALE GENOMIC DNA]</scope>
    <source>
        <strain evidence="1 2">CT4</strain>
    </source>
</reference>
<keyword evidence="2" id="KW-1185">Reference proteome</keyword>